<dbReference type="AlphaFoldDB" id="A0A1H9AYP5"/>
<keyword evidence="9" id="KW-1185">Reference proteome</keyword>
<evidence type="ECO:0000313" key="9">
    <source>
        <dbReference type="Proteomes" id="UP000199427"/>
    </source>
</evidence>
<feature type="transmembrane region" description="Helical" evidence="7">
    <location>
        <begin position="229"/>
        <end position="251"/>
    </location>
</feature>
<dbReference type="RefSeq" id="WP_091772495.1">
    <property type="nucleotide sequence ID" value="NZ_FOES01000003.1"/>
</dbReference>
<evidence type="ECO:0000256" key="5">
    <source>
        <dbReference type="ARBA" id="ARBA00023136"/>
    </source>
</evidence>
<feature type="transmembrane region" description="Helical" evidence="7">
    <location>
        <begin position="141"/>
        <end position="165"/>
    </location>
</feature>
<feature type="transmembrane region" description="Helical" evidence="7">
    <location>
        <begin position="289"/>
        <end position="305"/>
    </location>
</feature>
<feature type="transmembrane region" description="Helical" evidence="7">
    <location>
        <begin position="49"/>
        <end position="74"/>
    </location>
</feature>
<comment type="subcellular location">
    <subcellularLocation>
        <location evidence="1">Cell membrane</location>
        <topology evidence="1">Multi-pass membrane protein</topology>
    </subcellularLocation>
</comment>
<proteinExistence type="predicted"/>
<dbReference type="OrthoDB" id="9778389at2"/>
<name>A0A1H9AYP5_9BACI</name>
<evidence type="ECO:0000256" key="3">
    <source>
        <dbReference type="ARBA" id="ARBA00022692"/>
    </source>
</evidence>
<dbReference type="Pfam" id="PF02653">
    <property type="entry name" value="BPD_transp_2"/>
    <property type="match status" value="1"/>
</dbReference>
<gene>
    <name evidence="8" type="ORF">SAMN05216362_10386</name>
</gene>
<evidence type="ECO:0000256" key="2">
    <source>
        <dbReference type="ARBA" id="ARBA00022475"/>
    </source>
</evidence>
<protein>
    <submittedName>
        <fullName evidence="8">Putative ABC transport system permease protein</fullName>
    </submittedName>
</protein>
<keyword evidence="4 7" id="KW-1133">Transmembrane helix</keyword>
<keyword evidence="2" id="KW-1003">Cell membrane</keyword>
<dbReference type="Proteomes" id="UP000199427">
    <property type="component" value="Unassembled WGS sequence"/>
</dbReference>
<organism evidence="8 9">
    <name type="scientific">Piscibacillus halophilus</name>
    <dbReference type="NCBI Taxonomy" id="571933"/>
    <lineage>
        <taxon>Bacteria</taxon>
        <taxon>Bacillati</taxon>
        <taxon>Bacillota</taxon>
        <taxon>Bacilli</taxon>
        <taxon>Bacillales</taxon>
        <taxon>Bacillaceae</taxon>
        <taxon>Piscibacillus</taxon>
    </lineage>
</organism>
<dbReference type="GO" id="GO:0022857">
    <property type="term" value="F:transmembrane transporter activity"/>
    <property type="evidence" value="ECO:0007669"/>
    <property type="project" value="InterPro"/>
</dbReference>
<keyword evidence="3 7" id="KW-0812">Transmembrane</keyword>
<feature type="transmembrane region" description="Helical" evidence="7">
    <location>
        <begin position="200"/>
        <end position="223"/>
    </location>
</feature>
<accession>A0A1H9AYP5</accession>
<evidence type="ECO:0000256" key="1">
    <source>
        <dbReference type="ARBA" id="ARBA00004651"/>
    </source>
</evidence>
<feature type="region of interest" description="Disordered" evidence="6">
    <location>
        <begin position="317"/>
        <end position="337"/>
    </location>
</feature>
<evidence type="ECO:0000256" key="6">
    <source>
        <dbReference type="SAM" id="MobiDB-lite"/>
    </source>
</evidence>
<evidence type="ECO:0000313" key="8">
    <source>
        <dbReference type="EMBL" id="SEP81912.1"/>
    </source>
</evidence>
<dbReference type="GO" id="GO:0005886">
    <property type="term" value="C:plasma membrane"/>
    <property type="evidence" value="ECO:0007669"/>
    <property type="project" value="UniProtKB-SubCell"/>
</dbReference>
<dbReference type="PANTHER" id="PTHR32196">
    <property type="entry name" value="ABC TRANSPORTER PERMEASE PROTEIN YPHD-RELATED-RELATED"/>
    <property type="match status" value="1"/>
</dbReference>
<keyword evidence="5 7" id="KW-0472">Membrane</keyword>
<feature type="transmembrane region" description="Helical" evidence="7">
    <location>
        <begin position="258"/>
        <end position="277"/>
    </location>
</feature>
<dbReference type="CDD" id="cd06574">
    <property type="entry name" value="TM_PBP1_branched-chain-AA_like"/>
    <property type="match status" value="1"/>
</dbReference>
<dbReference type="InterPro" id="IPR001851">
    <property type="entry name" value="ABC_transp_permease"/>
</dbReference>
<dbReference type="STRING" id="571933.SAMN05216362_10386"/>
<feature type="transmembrane region" description="Helical" evidence="7">
    <location>
        <begin position="12"/>
        <end position="29"/>
    </location>
</feature>
<dbReference type="PANTHER" id="PTHR32196:SF69">
    <property type="entry name" value="BRANCHED-CHAIN AMINO ACID TRANSPORT SYSTEM, PERMEASE PROTEIN"/>
    <property type="match status" value="1"/>
</dbReference>
<feature type="transmembrane region" description="Helical" evidence="7">
    <location>
        <begin position="86"/>
        <end position="104"/>
    </location>
</feature>
<sequence length="337" mass="36326">MVSALYGAVESGLIYAIMALGVYISFRILDFPDLTVDGSFVTGGAVASVMIVGGTYPIVATLAGAVAGLIAGLITGLLHTKGNINPLLAGILMMIALYSVNLRIMGQPNIPMLNETTLFTMLSSWWMNLNIDQLFMAPFEWLGMASFAPRTFYIIVSMIVIVLVVKKLLDFFLRTEAGITLRATGDNQSMVKSFSTNTNLYIMIGMGLSNALVALSGALVVQFNGFADVNLGVGMIIIGLASVIIGEVLFGKDKIIRMTLAVILGSIVYRAIYSLALRVDFLEASDMKLITAIIVISALVIPNSLEKSRAKREFKKSKQRAALNREQEGEVQHASAK</sequence>
<dbReference type="EMBL" id="FOES01000003">
    <property type="protein sequence ID" value="SEP81912.1"/>
    <property type="molecule type" value="Genomic_DNA"/>
</dbReference>
<evidence type="ECO:0000256" key="4">
    <source>
        <dbReference type="ARBA" id="ARBA00022989"/>
    </source>
</evidence>
<reference evidence="8 9" key="1">
    <citation type="submission" date="2016-10" db="EMBL/GenBank/DDBJ databases">
        <authorList>
            <person name="de Groot N.N."/>
        </authorList>
    </citation>
    <scope>NUCLEOTIDE SEQUENCE [LARGE SCALE GENOMIC DNA]</scope>
    <source>
        <strain evidence="8 9">DSM 21633</strain>
    </source>
</reference>
<evidence type="ECO:0000256" key="7">
    <source>
        <dbReference type="SAM" id="Phobius"/>
    </source>
</evidence>